<evidence type="ECO:0000313" key="3">
    <source>
        <dbReference type="Proteomes" id="UP000887565"/>
    </source>
</evidence>
<dbReference type="Proteomes" id="UP000887565">
    <property type="component" value="Unplaced"/>
</dbReference>
<feature type="transmembrane region" description="Helical" evidence="1">
    <location>
        <begin position="51"/>
        <end position="72"/>
    </location>
</feature>
<reference evidence="4" key="1">
    <citation type="submission" date="2022-11" db="UniProtKB">
        <authorList>
            <consortium name="WormBaseParasite"/>
        </authorList>
    </citation>
    <scope>IDENTIFICATION</scope>
</reference>
<keyword evidence="1" id="KW-1133">Transmembrane helix</keyword>
<evidence type="ECO:0000259" key="2">
    <source>
        <dbReference type="Pfam" id="PF25085"/>
    </source>
</evidence>
<feature type="transmembrane region" description="Helical" evidence="1">
    <location>
        <begin position="160"/>
        <end position="182"/>
    </location>
</feature>
<dbReference type="OMA" id="MTGKRML"/>
<keyword evidence="1" id="KW-0812">Transmembrane</keyword>
<protein>
    <recommendedName>
        <fullName evidence="2">DUF7802 domain-containing protein</fullName>
    </recommendedName>
</protein>
<evidence type="ECO:0000256" key="1">
    <source>
        <dbReference type="SAM" id="Phobius"/>
    </source>
</evidence>
<keyword evidence="1" id="KW-0472">Membrane</keyword>
<feature type="transmembrane region" description="Helical" evidence="1">
    <location>
        <begin position="118"/>
        <end position="139"/>
    </location>
</feature>
<proteinExistence type="predicted"/>
<organism evidence="3 4">
    <name type="scientific">Romanomermis culicivorax</name>
    <name type="common">Nematode worm</name>
    <dbReference type="NCBI Taxonomy" id="13658"/>
    <lineage>
        <taxon>Eukaryota</taxon>
        <taxon>Metazoa</taxon>
        <taxon>Ecdysozoa</taxon>
        <taxon>Nematoda</taxon>
        <taxon>Enoplea</taxon>
        <taxon>Dorylaimia</taxon>
        <taxon>Mermithida</taxon>
        <taxon>Mermithoidea</taxon>
        <taxon>Mermithidae</taxon>
        <taxon>Romanomermis</taxon>
    </lineage>
</organism>
<dbReference type="PANTHER" id="PTHR35982:SF1">
    <property type="entry name" value="SPIROCYCLASE, AVEC FAMILY"/>
    <property type="match status" value="1"/>
</dbReference>
<dbReference type="Pfam" id="PF25085">
    <property type="entry name" value="DUF7802"/>
    <property type="match status" value="1"/>
</dbReference>
<dbReference type="WBParaSite" id="nRc.2.0.1.t09506-RA">
    <property type="protein sequence ID" value="nRc.2.0.1.t09506-RA"/>
    <property type="gene ID" value="nRc.2.0.1.g09506"/>
</dbReference>
<dbReference type="AlphaFoldDB" id="A0A915I6W5"/>
<feature type="transmembrane region" description="Helical" evidence="1">
    <location>
        <begin position="267"/>
        <end position="285"/>
    </location>
</feature>
<evidence type="ECO:0000313" key="4">
    <source>
        <dbReference type="WBParaSite" id="nRc.2.0.1.t09506-RA"/>
    </source>
</evidence>
<sequence>LHLPWFSRSCASGLLSLLLGIPYFLLGAKHLWFTFHDTDPNVKDRFYGVPYTVLLFLLSAGCSLDLTLTVLRRLILPLEYNWKLFFREFCCALAAGFVAFWLMPLFFVPFHNAFHDQFGVSCSLCILAPILIFAFAVWISDRNPHKLSRPNSQNGYNQYWFDELCVLITIYFLFFMALVLIWDPATVSSSGLHEPIGPCDSYEKVGSILGDLIMKRRRYLCPTRFNKANFDFSCLPPSASPKMRDGVPLEWYTICGTKVDNFIEYCFATWLFCIMGLATFFVAFAESGELPKIAYKSFKKRKHE</sequence>
<accession>A0A915I6W5</accession>
<dbReference type="PANTHER" id="PTHR35982">
    <property type="entry name" value="AGAP005361-PA"/>
    <property type="match status" value="1"/>
</dbReference>
<dbReference type="InterPro" id="IPR056704">
    <property type="entry name" value="DUF7802"/>
</dbReference>
<feature type="transmembrane region" description="Helical" evidence="1">
    <location>
        <begin position="84"/>
        <end position="106"/>
    </location>
</feature>
<name>A0A915I6W5_ROMCU</name>
<keyword evidence="3" id="KW-1185">Reference proteome</keyword>
<feature type="domain" description="DUF7802" evidence="2">
    <location>
        <begin position="1"/>
        <end position="282"/>
    </location>
</feature>